<evidence type="ECO:0000313" key="3">
    <source>
        <dbReference type="Proteomes" id="UP000215413"/>
    </source>
</evidence>
<feature type="transmembrane region" description="Helical" evidence="1">
    <location>
        <begin position="80"/>
        <end position="101"/>
    </location>
</feature>
<keyword evidence="1" id="KW-0472">Membrane</keyword>
<dbReference type="RefSeq" id="WP_094205222.1">
    <property type="nucleotide sequence ID" value="NZ_NDYC01000009.1"/>
</dbReference>
<feature type="transmembrane region" description="Helical" evidence="1">
    <location>
        <begin position="142"/>
        <end position="162"/>
    </location>
</feature>
<organism evidence="2 3">
    <name type="scientific">Finegoldia magna</name>
    <name type="common">Peptostreptococcus magnus</name>
    <dbReference type="NCBI Taxonomy" id="1260"/>
    <lineage>
        <taxon>Bacteria</taxon>
        <taxon>Bacillati</taxon>
        <taxon>Bacillota</taxon>
        <taxon>Tissierellia</taxon>
        <taxon>Tissierellales</taxon>
        <taxon>Peptoniphilaceae</taxon>
        <taxon>Finegoldia</taxon>
    </lineage>
</organism>
<evidence type="ECO:0000256" key="1">
    <source>
        <dbReference type="SAM" id="Phobius"/>
    </source>
</evidence>
<dbReference type="Proteomes" id="UP000215413">
    <property type="component" value="Unassembled WGS sequence"/>
</dbReference>
<feature type="transmembrane region" description="Helical" evidence="1">
    <location>
        <begin position="174"/>
        <end position="193"/>
    </location>
</feature>
<sequence>MKLDEDFSDIKQRILINLKTRNLYFKTFSECEKLLDIDLMQLQKKGAFPTEELYKSELRKVNNYIEDFSNVSTGNKLLEFVYYFMLITSVGLFTNLIRNFLGLEFKQISVSAVILYLTMFAAVIATPIIISRKEKRFHDNKFRYILIAISAIGIILFSYFSIFSGPVKQNLFTLNIFIYILILVGFFAITILMKKLSTK</sequence>
<name>A0A233V873_FINMA</name>
<protein>
    <submittedName>
        <fullName evidence="2">Uncharacterized protein</fullName>
    </submittedName>
</protein>
<keyword evidence="1" id="KW-1133">Transmembrane helix</keyword>
<dbReference type="EMBL" id="NDYC01000009">
    <property type="protein sequence ID" value="OXZ28598.1"/>
    <property type="molecule type" value="Genomic_DNA"/>
</dbReference>
<accession>A0A233V873</accession>
<feature type="transmembrane region" description="Helical" evidence="1">
    <location>
        <begin position="107"/>
        <end position="130"/>
    </location>
</feature>
<proteinExistence type="predicted"/>
<dbReference type="AlphaFoldDB" id="A0A233V873"/>
<comment type="caution">
    <text evidence="2">The sequence shown here is derived from an EMBL/GenBank/DDBJ whole genome shotgun (WGS) entry which is preliminary data.</text>
</comment>
<evidence type="ECO:0000313" key="2">
    <source>
        <dbReference type="EMBL" id="OXZ28598.1"/>
    </source>
</evidence>
<gene>
    <name evidence="2" type="ORF">B9N49_01485</name>
</gene>
<reference evidence="3" key="1">
    <citation type="submission" date="2017-04" db="EMBL/GenBank/DDBJ databases">
        <title>Finegoldia magna isolated from orthopedic joint implant-associated infections.</title>
        <authorList>
            <person name="Bjorklund S."/>
            <person name="Bruggemann H."/>
            <person name="Jensen A."/>
            <person name="Hellmark B."/>
            <person name="Soderquist B."/>
        </authorList>
    </citation>
    <scope>NUCLEOTIDE SEQUENCE [LARGE SCALE GENOMIC DNA]</scope>
    <source>
        <strain evidence="3">CCUG 54800</strain>
    </source>
</reference>
<keyword evidence="1" id="KW-0812">Transmembrane</keyword>